<name>A0A6G9H7V5_9ACTN</name>
<reference evidence="2 3" key="1">
    <citation type="submission" date="2020-03" db="EMBL/GenBank/DDBJ databases">
        <title>A novel species.</title>
        <authorList>
            <person name="Gao J."/>
        </authorList>
    </citation>
    <scope>NUCLEOTIDE SEQUENCE [LARGE SCALE GENOMIC DNA]</scope>
    <source>
        <strain evidence="2 3">QMT-12</strain>
    </source>
</reference>
<evidence type="ECO:0000313" key="3">
    <source>
        <dbReference type="Proteomes" id="UP000501179"/>
    </source>
</evidence>
<sequence>MPEGLVHDAIPASPARPHIASAMAPLDDQGVDVALSHPRAHTAGTTVDRAAALTTPPARRTIPGPAGRGRGRRTDPGHACPSRGRRTVRLFPGRRTLRARARTGGG</sequence>
<proteinExistence type="predicted"/>
<protein>
    <submittedName>
        <fullName evidence="2">Uncharacterized protein</fullName>
    </submittedName>
</protein>
<gene>
    <name evidence="2" type="ORF">HA039_33480</name>
</gene>
<keyword evidence="3" id="KW-1185">Reference proteome</keyword>
<evidence type="ECO:0000313" key="2">
    <source>
        <dbReference type="EMBL" id="QIQ06570.1"/>
    </source>
</evidence>
<dbReference type="AlphaFoldDB" id="A0A6G9H7V5"/>
<dbReference type="Proteomes" id="UP000501179">
    <property type="component" value="Chromosome"/>
</dbReference>
<accession>A0A6G9H7V5</accession>
<feature type="compositionally biased region" description="Basic residues" evidence="1">
    <location>
        <begin position="95"/>
        <end position="106"/>
    </location>
</feature>
<feature type="region of interest" description="Disordered" evidence="1">
    <location>
        <begin position="39"/>
        <end position="106"/>
    </location>
</feature>
<feature type="compositionally biased region" description="Low complexity" evidence="1">
    <location>
        <begin position="49"/>
        <end position="65"/>
    </location>
</feature>
<organism evidence="2 3">
    <name type="scientific">Streptomyces liangshanensis</name>
    <dbReference type="NCBI Taxonomy" id="2717324"/>
    <lineage>
        <taxon>Bacteria</taxon>
        <taxon>Bacillati</taxon>
        <taxon>Actinomycetota</taxon>
        <taxon>Actinomycetes</taxon>
        <taxon>Kitasatosporales</taxon>
        <taxon>Streptomycetaceae</taxon>
        <taxon>Streptomyces</taxon>
    </lineage>
</organism>
<evidence type="ECO:0000256" key="1">
    <source>
        <dbReference type="SAM" id="MobiDB-lite"/>
    </source>
</evidence>
<dbReference type="EMBL" id="CP050177">
    <property type="protein sequence ID" value="QIQ06570.1"/>
    <property type="molecule type" value="Genomic_DNA"/>
</dbReference>
<dbReference type="KEGG" id="slia:HA039_33480"/>
<dbReference type="RefSeq" id="WP_167035813.1">
    <property type="nucleotide sequence ID" value="NZ_CP050177.1"/>
</dbReference>